<dbReference type="SFLD" id="SFLDG01067">
    <property type="entry name" value="SPASM/twitch_domain_containing"/>
    <property type="match status" value="1"/>
</dbReference>
<dbReference type="GO" id="GO:0046872">
    <property type="term" value="F:metal ion binding"/>
    <property type="evidence" value="ECO:0007669"/>
    <property type="project" value="UniProtKB-KW"/>
</dbReference>
<evidence type="ECO:0000256" key="1">
    <source>
        <dbReference type="ARBA" id="ARBA00001966"/>
    </source>
</evidence>
<dbReference type="AlphaFoldDB" id="A0A1M5B3E0"/>
<dbReference type="SUPFAM" id="SSF102114">
    <property type="entry name" value="Radical SAM enzymes"/>
    <property type="match status" value="1"/>
</dbReference>
<dbReference type="GO" id="GO:0016491">
    <property type="term" value="F:oxidoreductase activity"/>
    <property type="evidence" value="ECO:0007669"/>
    <property type="project" value="InterPro"/>
</dbReference>
<evidence type="ECO:0000256" key="4">
    <source>
        <dbReference type="ARBA" id="ARBA00023004"/>
    </source>
</evidence>
<reference evidence="9" key="1">
    <citation type="submission" date="2016-11" db="EMBL/GenBank/DDBJ databases">
        <authorList>
            <person name="Varghese N."/>
            <person name="Submissions S."/>
        </authorList>
    </citation>
    <scope>NUCLEOTIDE SEQUENCE [LARGE SCALE GENOMIC DNA]</scope>
    <source>
        <strain evidence="9">DSM 9756</strain>
    </source>
</reference>
<dbReference type="PROSITE" id="PS51918">
    <property type="entry name" value="RADICAL_SAM"/>
    <property type="match status" value="1"/>
</dbReference>
<comment type="similarity">
    <text evidence="6">Belongs to the radical SAM superfamily. Anaerobic sulfatase-maturating enzyme family.</text>
</comment>
<evidence type="ECO:0000256" key="3">
    <source>
        <dbReference type="ARBA" id="ARBA00022723"/>
    </source>
</evidence>
<evidence type="ECO:0000256" key="6">
    <source>
        <dbReference type="ARBA" id="ARBA00023601"/>
    </source>
</evidence>
<dbReference type="NCBIfam" id="TIGR04085">
    <property type="entry name" value="rSAM_more_4Fe4S"/>
    <property type="match status" value="1"/>
</dbReference>
<keyword evidence="2" id="KW-0949">S-adenosyl-L-methionine</keyword>
<dbReference type="SFLD" id="SFLDG01072">
    <property type="entry name" value="dehydrogenase_like"/>
    <property type="match status" value="1"/>
</dbReference>
<dbReference type="Pfam" id="PF13186">
    <property type="entry name" value="SPASM"/>
    <property type="match status" value="1"/>
</dbReference>
<dbReference type="InterPro" id="IPR007197">
    <property type="entry name" value="rSAM"/>
</dbReference>
<feature type="domain" description="Radical SAM core" evidence="7">
    <location>
        <begin position="75"/>
        <end position="301"/>
    </location>
</feature>
<dbReference type="GO" id="GO:0051536">
    <property type="term" value="F:iron-sulfur cluster binding"/>
    <property type="evidence" value="ECO:0007669"/>
    <property type="project" value="UniProtKB-KW"/>
</dbReference>
<dbReference type="Gene3D" id="3.20.20.70">
    <property type="entry name" value="Aldolase class I"/>
    <property type="match status" value="1"/>
</dbReference>
<keyword evidence="3" id="KW-0479">Metal-binding</keyword>
<evidence type="ECO:0000256" key="2">
    <source>
        <dbReference type="ARBA" id="ARBA00022691"/>
    </source>
</evidence>
<evidence type="ECO:0000259" key="7">
    <source>
        <dbReference type="PROSITE" id="PS51918"/>
    </source>
</evidence>
<keyword evidence="5" id="KW-0411">Iron-sulfur</keyword>
<dbReference type="Proteomes" id="UP000184076">
    <property type="component" value="Unassembled WGS sequence"/>
</dbReference>
<dbReference type="SFLD" id="SFLDS00029">
    <property type="entry name" value="Radical_SAM"/>
    <property type="match status" value="1"/>
</dbReference>
<dbReference type="InterPro" id="IPR023867">
    <property type="entry name" value="Sulphatase_maturase_rSAM"/>
</dbReference>
<evidence type="ECO:0000313" key="9">
    <source>
        <dbReference type="Proteomes" id="UP000184076"/>
    </source>
</evidence>
<dbReference type="CDD" id="cd01335">
    <property type="entry name" value="Radical_SAM"/>
    <property type="match status" value="1"/>
</dbReference>
<dbReference type="EMBL" id="FQVB01000016">
    <property type="protein sequence ID" value="SHF37013.1"/>
    <property type="molecule type" value="Genomic_DNA"/>
</dbReference>
<organism evidence="8 9">
    <name type="scientific">Desulfacinum infernum DSM 9756</name>
    <dbReference type="NCBI Taxonomy" id="1121391"/>
    <lineage>
        <taxon>Bacteria</taxon>
        <taxon>Pseudomonadati</taxon>
        <taxon>Thermodesulfobacteriota</taxon>
        <taxon>Syntrophobacteria</taxon>
        <taxon>Syntrophobacterales</taxon>
        <taxon>Syntrophobacteraceae</taxon>
        <taxon>Desulfacinum</taxon>
    </lineage>
</organism>
<keyword evidence="9" id="KW-1185">Reference proteome</keyword>
<keyword evidence="4" id="KW-0408">Iron</keyword>
<dbReference type="RefSeq" id="WP_073038694.1">
    <property type="nucleotide sequence ID" value="NZ_FQVB01000016.1"/>
</dbReference>
<dbReference type="SFLD" id="SFLDG01384">
    <property type="entry name" value="thioether_bond_formation_requi"/>
    <property type="match status" value="1"/>
</dbReference>
<name>A0A1M5B3E0_9BACT</name>
<dbReference type="Pfam" id="PF04055">
    <property type="entry name" value="Radical_SAM"/>
    <property type="match status" value="1"/>
</dbReference>
<dbReference type="NCBIfam" id="TIGR04163">
    <property type="entry name" value="rSAM_cobopep"/>
    <property type="match status" value="1"/>
</dbReference>
<comment type="cofactor">
    <cofactor evidence="1">
        <name>[4Fe-4S] cluster</name>
        <dbReference type="ChEBI" id="CHEBI:49883"/>
    </cofactor>
</comment>
<sequence length="458" mass="51056">MGIPTARHANTGYGPGFSVLDIGLEDRVAVVEGDTAFWAIVEKDALADALSGHLVEEFLRQREDFRREMNHLRFALKPSAAYFNPTERCNFNCSYCYLPEEMRREGKTMTPDELCGALERLLTYFESHMPAGAKPQLIFHGSEPMLAREAVFQGIDRYRDRFHFGVQTNATLLDEEAIEFLTSRGVGIGISLDAAEAGLADTTRKNWNGTGAFSQVVRVMERLSGYPAFSVITTVTRLNVEHLEAMVDFYHRAGVGVVMFNPVRCTQKGGRDLKPDNDVFARSFCRALDRTYELFLETGRKLVVANFANVLAAVAGPTGRRLMCDISPCGGGRCFVAVSAHGDLFPCSEFIGFPEYRGGNLYQDDLNAVLESPPFREITTRKVEDIVPCATCAIRHFCGAPCPAEVRVVSGTVNAPSPYCEFYEEQVRYALRVLAQGREAAYLWDSWDQETEESFRCA</sequence>
<dbReference type="InterPro" id="IPR026423">
    <property type="entry name" value="rSAM_cobopep"/>
</dbReference>
<dbReference type="STRING" id="1121391.SAMN02745206_01837"/>
<dbReference type="PANTHER" id="PTHR43273:SF3">
    <property type="entry name" value="ANAEROBIC SULFATASE-MATURATING ENZYME HOMOLOG ASLB-RELATED"/>
    <property type="match status" value="1"/>
</dbReference>
<evidence type="ECO:0000256" key="5">
    <source>
        <dbReference type="ARBA" id="ARBA00023014"/>
    </source>
</evidence>
<dbReference type="InterPro" id="IPR023885">
    <property type="entry name" value="4Fe4S-binding_SPASM_dom"/>
</dbReference>
<dbReference type="InterPro" id="IPR013785">
    <property type="entry name" value="Aldolase_TIM"/>
</dbReference>
<accession>A0A1M5B3E0</accession>
<dbReference type="InterPro" id="IPR058240">
    <property type="entry name" value="rSAM_sf"/>
</dbReference>
<dbReference type="OrthoDB" id="9782387at2"/>
<protein>
    <recommendedName>
        <fullName evidence="7">Radical SAM core domain-containing protein</fullName>
    </recommendedName>
</protein>
<proteinExistence type="inferred from homology"/>
<dbReference type="SFLD" id="SFLDG01386">
    <property type="entry name" value="main_SPASM_domain-containing"/>
    <property type="match status" value="1"/>
</dbReference>
<gene>
    <name evidence="8" type="ORF">SAMN02745206_01837</name>
</gene>
<evidence type="ECO:0000313" key="8">
    <source>
        <dbReference type="EMBL" id="SHF37013.1"/>
    </source>
</evidence>
<dbReference type="PANTHER" id="PTHR43273">
    <property type="entry name" value="ANAEROBIC SULFATASE-MATURATING ENZYME HOMOLOG ASLB-RELATED"/>
    <property type="match status" value="1"/>
</dbReference>